<dbReference type="GO" id="GO:0005524">
    <property type="term" value="F:ATP binding"/>
    <property type="evidence" value="ECO:0007669"/>
    <property type="project" value="InterPro"/>
</dbReference>
<feature type="domain" description="Protein kinase" evidence="18">
    <location>
        <begin position="505"/>
        <end position="776"/>
    </location>
</feature>
<evidence type="ECO:0000313" key="20">
    <source>
        <dbReference type="EMBL" id="KAK3091527.1"/>
    </source>
</evidence>
<dbReference type="CDD" id="cd14042">
    <property type="entry name" value="PK_GC-A_B"/>
    <property type="match status" value="1"/>
</dbReference>
<dbReference type="GO" id="GO:0004672">
    <property type="term" value="F:protein kinase activity"/>
    <property type="evidence" value="ECO:0007669"/>
    <property type="project" value="InterPro"/>
</dbReference>
<evidence type="ECO:0000256" key="13">
    <source>
        <dbReference type="ARBA" id="ARBA00023293"/>
    </source>
</evidence>
<dbReference type="Gene3D" id="3.30.70.1230">
    <property type="entry name" value="Nucleotide cyclase"/>
    <property type="match status" value="1"/>
</dbReference>
<keyword evidence="13 15" id="KW-0141">cGMP biosynthesis</keyword>
<dbReference type="PROSITE" id="PS00452">
    <property type="entry name" value="GUANYLATE_CYCLASE_1"/>
    <property type="match status" value="1"/>
</dbReference>
<keyword evidence="12 14" id="KW-0456">Lyase</keyword>
<reference evidence="20" key="1">
    <citation type="submission" date="2019-08" db="EMBL/GenBank/DDBJ databases">
        <title>The improved chromosome-level genome for the pearl oyster Pinctada fucata martensii using PacBio sequencing and Hi-C.</title>
        <authorList>
            <person name="Zheng Z."/>
        </authorList>
    </citation>
    <scope>NUCLEOTIDE SEQUENCE</scope>
    <source>
        <strain evidence="20">ZZ-2019</strain>
        <tissue evidence="20">Adductor muscle</tissue>
    </source>
</reference>
<dbReference type="InterPro" id="IPR000719">
    <property type="entry name" value="Prot_kinase_dom"/>
</dbReference>
<evidence type="ECO:0000256" key="9">
    <source>
        <dbReference type="ARBA" id="ARBA00023136"/>
    </source>
</evidence>
<dbReference type="Pfam" id="PF07714">
    <property type="entry name" value="PK_Tyr_Ser-Thr"/>
    <property type="match status" value="1"/>
</dbReference>
<dbReference type="SUPFAM" id="SSF56112">
    <property type="entry name" value="Protein kinase-like (PK-like)"/>
    <property type="match status" value="1"/>
</dbReference>
<keyword evidence="4 17" id="KW-0812">Transmembrane</keyword>
<protein>
    <recommendedName>
        <fullName evidence="3 15">Guanylate cyclase</fullName>
        <ecNumber evidence="3 15">4.6.1.2</ecNumber>
    </recommendedName>
</protein>
<keyword evidence="9 17" id="KW-0472">Membrane</keyword>
<accession>A0AA89C254</accession>
<feature type="region of interest" description="Disordered" evidence="16">
    <location>
        <begin position="1"/>
        <end position="68"/>
    </location>
</feature>
<feature type="transmembrane region" description="Helical" evidence="17">
    <location>
        <begin position="455"/>
        <end position="475"/>
    </location>
</feature>
<dbReference type="PANTHER" id="PTHR11920">
    <property type="entry name" value="GUANYLYL CYCLASE"/>
    <property type="match status" value="1"/>
</dbReference>
<dbReference type="InterPro" id="IPR001245">
    <property type="entry name" value="Ser-Thr/Tyr_kinase_cat_dom"/>
</dbReference>
<name>A0AA89C254_PINIB</name>
<feature type="compositionally biased region" description="Basic residues" evidence="16">
    <location>
        <begin position="51"/>
        <end position="62"/>
    </location>
</feature>
<keyword evidence="21" id="KW-1185">Reference proteome</keyword>
<evidence type="ECO:0000256" key="11">
    <source>
        <dbReference type="ARBA" id="ARBA00023180"/>
    </source>
</evidence>
<keyword evidence="7 17" id="KW-1133">Transmembrane helix</keyword>
<dbReference type="GO" id="GO:0004383">
    <property type="term" value="F:guanylate cyclase activity"/>
    <property type="evidence" value="ECO:0007669"/>
    <property type="project" value="UniProtKB-EC"/>
</dbReference>
<proteinExistence type="inferred from homology"/>
<evidence type="ECO:0000256" key="14">
    <source>
        <dbReference type="RuleBase" id="RU000405"/>
    </source>
</evidence>
<dbReference type="Gene3D" id="1.10.510.10">
    <property type="entry name" value="Transferase(Phosphotransferase) domain 1"/>
    <property type="match status" value="1"/>
</dbReference>
<dbReference type="InterPro" id="IPR018297">
    <property type="entry name" value="A/G_cyclase_CS"/>
</dbReference>
<dbReference type="Pfam" id="PF07701">
    <property type="entry name" value="HNOBA"/>
    <property type="match status" value="1"/>
</dbReference>
<dbReference type="GO" id="GO:0004016">
    <property type="term" value="F:adenylate cyclase activity"/>
    <property type="evidence" value="ECO:0007669"/>
    <property type="project" value="TreeGrafter"/>
</dbReference>
<dbReference type="GO" id="GO:0035556">
    <property type="term" value="P:intracellular signal transduction"/>
    <property type="evidence" value="ECO:0007669"/>
    <property type="project" value="InterPro"/>
</dbReference>
<keyword evidence="11" id="KW-0325">Glycoprotein</keyword>
<evidence type="ECO:0000256" key="3">
    <source>
        <dbReference type="ARBA" id="ARBA00012202"/>
    </source>
</evidence>
<dbReference type="EMBL" id="VSWD01000010">
    <property type="protein sequence ID" value="KAK3091527.1"/>
    <property type="molecule type" value="Genomic_DNA"/>
</dbReference>
<evidence type="ECO:0000256" key="7">
    <source>
        <dbReference type="ARBA" id="ARBA00022989"/>
    </source>
</evidence>
<dbReference type="FunFam" id="3.30.70.1230:FF:000004">
    <property type="entry name" value="Guanylate cyclase"/>
    <property type="match status" value="1"/>
</dbReference>
<dbReference type="InterPro" id="IPR001054">
    <property type="entry name" value="A/G_cyclase"/>
</dbReference>
<dbReference type="SUPFAM" id="SSF55073">
    <property type="entry name" value="Nucleotide cyclase"/>
    <property type="match status" value="1"/>
</dbReference>
<keyword evidence="6" id="KW-0547">Nucleotide-binding</keyword>
<dbReference type="FunFam" id="1.10.510.10:FF:000420">
    <property type="entry name" value="Guanylate cyclase"/>
    <property type="match status" value="1"/>
</dbReference>
<dbReference type="PROSITE" id="PS50011">
    <property type="entry name" value="PROTEIN_KINASE_DOM"/>
    <property type="match status" value="1"/>
</dbReference>
<dbReference type="Pfam" id="PF01094">
    <property type="entry name" value="ANF_receptor"/>
    <property type="match status" value="2"/>
</dbReference>
<comment type="subcellular location">
    <subcellularLocation>
        <location evidence="2">Membrane</location>
        <topology evidence="2">Single-pass type I membrane protein</topology>
    </subcellularLocation>
</comment>
<dbReference type="AlphaFoldDB" id="A0AA89C254"/>
<dbReference type="PANTHER" id="PTHR11920:SF335">
    <property type="entry name" value="GUANYLATE CYCLASE"/>
    <property type="match status" value="1"/>
</dbReference>
<sequence>MESCDTETLDNIEMTSKDNDHIPIHNTKPTTQKTTNQRQYKIRIKQEPKQRNKNLHHMKRRRTPEMGVRQGAQEESASPACMQHPSLQFGRTVTSGYFHFGRYKFCADAEVSDKENYPTFARTKPTDSQVSQSVVSVLKAFNWKKVTFVYSSKETFKPTADTISSLMRQEGIEISFQKTYKSPYFHSHTENPFGRVVSETYIDTRSLFDSMNSLDPRRIQAFQYFICVVQSPPIQPQYKTFTDIVKKYMTIPPFNFSTLFNNHSLYRKLSPEASFLYDAVWLYARAVDEIIRKGGDYRDGRLVFKHIANTTYRNILDENIDTEQMISTPREFDCLHKTDLNKPTNDRQIQFSYGKANFFINTGAMGYISRINQVGDTEGNFTLIARKEKFREPVGKSYGLYPVGYFQLGQDALPNFTFIEGEEIEWPDGKIPLDEPKCGYRGQKCLKPKGYTSEILLGVGGGILLIIIVIGTLIYRNWKYEQDLASLLWKLEYRDLGNEIRVLPHRHFNCTGDIDFRQLFTCVGTFKGVLVAIRKVNKKHVELTRTVRKELKVMRELRHDNINPFIGACVDAPNVLIVTAYCHKGSLQASDILENDDIQLDSMFIASIVFDIIRGMIFLHDSEIKSHGKLKSSNCVVDSRWVVKITDFGLTEFVAGAIENYEEYSFYRNLLWTAPEILRSNSPIKQGTQEGDMYAFGIILYEIHGRHGPYGDIYLNPKEIVQRVKDLFEGVPFRPRLAALNTTPKFVTDIIKECWDEDPIKRLDFKTLRNKLKPLQKGMKPNILDNMVSIMEKYASNLESVVEERTEQLIEEKKKTEELLHQMLPKYVAEQLKLGKEVEAEHFDSVTIYFSDICGFTAMSSESTPIQIVDLLNDLYTLFDSIIEHYDVYKVETIGDAYMVVSGLPKRNGIMHAGEIASMSLHLLENIKVFKIRHRSNDTLKLRIGIHSGPCVAGVVGHKMPRYCLFGDTVNTSSRMESTGEPLKIHCSSQSKRLLDSLGGYILEERGVVPMKGKGEVLTYWLTGEDKGHRIQRLSEIEDSNSTLTVPGNHNRVGDEGHQNTTHNYEKMTDSLCDPKCRRHSLAQLANGSCKASPKLGRVKWKNGNVSPGIPSPRLLQQIKFTDERTHDTELKPTETHPLIPL</sequence>
<evidence type="ECO:0000259" key="18">
    <source>
        <dbReference type="PROSITE" id="PS50011"/>
    </source>
</evidence>
<dbReference type="GO" id="GO:0001653">
    <property type="term" value="F:peptide receptor activity"/>
    <property type="evidence" value="ECO:0007669"/>
    <property type="project" value="TreeGrafter"/>
</dbReference>
<evidence type="ECO:0000256" key="1">
    <source>
        <dbReference type="ARBA" id="ARBA00001436"/>
    </source>
</evidence>
<feature type="compositionally biased region" description="Low complexity" evidence="16">
    <location>
        <begin position="26"/>
        <end position="37"/>
    </location>
</feature>
<evidence type="ECO:0000256" key="12">
    <source>
        <dbReference type="ARBA" id="ARBA00023239"/>
    </source>
</evidence>
<dbReference type="GO" id="GO:0005525">
    <property type="term" value="F:GTP binding"/>
    <property type="evidence" value="ECO:0007669"/>
    <property type="project" value="UniProtKB-KW"/>
</dbReference>
<dbReference type="PROSITE" id="PS50125">
    <property type="entry name" value="GUANYLATE_CYCLASE_2"/>
    <property type="match status" value="1"/>
</dbReference>
<keyword evidence="10" id="KW-0675">Receptor</keyword>
<feature type="domain" description="Guanylate cyclase" evidence="19">
    <location>
        <begin position="847"/>
        <end position="977"/>
    </location>
</feature>
<dbReference type="GO" id="GO:0005886">
    <property type="term" value="C:plasma membrane"/>
    <property type="evidence" value="ECO:0007669"/>
    <property type="project" value="TreeGrafter"/>
</dbReference>
<comment type="caution">
    <text evidence="20">The sequence shown here is derived from an EMBL/GenBank/DDBJ whole genome shotgun (WGS) entry which is preliminary data.</text>
</comment>
<keyword evidence="8" id="KW-0342">GTP-binding</keyword>
<dbReference type="InterPro" id="IPR011009">
    <property type="entry name" value="Kinase-like_dom_sf"/>
</dbReference>
<feature type="compositionally biased region" description="Acidic residues" evidence="16">
    <location>
        <begin position="1"/>
        <end position="10"/>
    </location>
</feature>
<dbReference type="SMART" id="SM00044">
    <property type="entry name" value="CYCc"/>
    <property type="match status" value="1"/>
</dbReference>
<dbReference type="GO" id="GO:0007168">
    <property type="term" value="P:receptor guanylyl cyclase signaling pathway"/>
    <property type="evidence" value="ECO:0007669"/>
    <property type="project" value="TreeGrafter"/>
</dbReference>
<dbReference type="InterPro" id="IPR001828">
    <property type="entry name" value="ANF_lig-bd_rcpt"/>
</dbReference>
<evidence type="ECO:0000256" key="4">
    <source>
        <dbReference type="ARBA" id="ARBA00022692"/>
    </source>
</evidence>
<keyword evidence="5" id="KW-0732">Signal</keyword>
<evidence type="ECO:0000259" key="19">
    <source>
        <dbReference type="PROSITE" id="PS50125"/>
    </source>
</evidence>
<evidence type="ECO:0000256" key="8">
    <source>
        <dbReference type="ARBA" id="ARBA00023134"/>
    </source>
</evidence>
<dbReference type="InterPro" id="IPR011645">
    <property type="entry name" value="HNOB_dom_associated"/>
</dbReference>
<dbReference type="SUPFAM" id="SSF53822">
    <property type="entry name" value="Periplasmic binding protein-like I"/>
    <property type="match status" value="1"/>
</dbReference>
<evidence type="ECO:0000256" key="15">
    <source>
        <dbReference type="RuleBase" id="RU003431"/>
    </source>
</evidence>
<evidence type="ECO:0000256" key="5">
    <source>
        <dbReference type="ARBA" id="ARBA00022729"/>
    </source>
</evidence>
<evidence type="ECO:0000256" key="16">
    <source>
        <dbReference type="SAM" id="MobiDB-lite"/>
    </source>
</evidence>
<dbReference type="InterPro" id="IPR028082">
    <property type="entry name" value="Peripla_BP_I"/>
</dbReference>
<dbReference type="Pfam" id="PF00211">
    <property type="entry name" value="Guanylate_cyc"/>
    <property type="match status" value="1"/>
</dbReference>
<evidence type="ECO:0000256" key="10">
    <source>
        <dbReference type="ARBA" id="ARBA00023170"/>
    </source>
</evidence>
<evidence type="ECO:0000256" key="17">
    <source>
        <dbReference type="SAM" id="Phobius"/>
    </source>
</evidence>
<comment type="catalytic activity">
    <reaction evidence="1 15">
        <text>GTP = 3',5'-cyclic GMP + diphosphate</text>
        <dbReference type="Rhea" id="RHEA:13665"/>
        <dbReference type="ChEBI" id="CHEBI:33019"/>
        <dbReference type="ChEBI" id="CHEBI:37565"/>
        <dbReference type="ChEBI" id="CHEBI:57746"/>
        <dbReference type="EC" id="4.6.1.2"/>
    </reaction>
</comment>
<evidence type="ECO:0000256" key="2">
    <source>
        <dbReference type="ARBA" id="ARBA00004479"/>
    </source>
</evidence>
<evidence type="ECO:0000256" key="6">
    <source>
        <dbReference type="ARBA" id="ARBA00022741"/>
    </source>
</evidence>
<comment type="similarity">
    <text evidence="14">Belongs to the adenylyl cyclase class-4/guanylyl cyclase family.</text>
</comment>
<dbReference type="InterPro" id="IPR029787">
    <property type="entry name" value="Nucleotide_cyclase"/>
</dbReference>
<evidence type="ECO:0000313" key="21">
    <source>
        <dbReference type="Proteomes" id="UP001186944"/>
    </source>
</evidence>
<dbReference type="InterPro" id="IPR050401">
    <property type="entry name" value="Cyclic_nucleotide_synthase"/>
</dbReference>
<dbReference type="EC" id="4.6.1.2" evidence="3 15"/>
<gene>
    <name evidence="20" type="ORF">FSP39_020527</name>
</gene>
<dbReference type="Gene3D" id="3.40.50.2300">
    <property type="match status" value="3"/>
</dbReference>
<organism evidence="20 21">
    <name type="scientific">Pinctada imbricata</name>
    <name type="common">Atlantic pearl-oyster</name>
    <name type="synonym">Pinctada martensii</name>
    <dbReference type="NCBI Taxonomy" id="66713"/>
    <lineage>
        <taxon>Eukaryota</taxon>
        <taxon>Metazoa</taxon>
        <taxon>Spiralia</taxon>
        <taxon>Lophotrochozoa</taxon>
        <taxon>Mollusca</taxon>
        <taxon>Bivalvia</taxon>
        <taxon>Autobranchia</taxon>
        <taxon>Pteriomorphia</taxon>
        <taxon>Pterioida</taxon>
        <taxon>Pterioidea</taxon>
        <taxon>Pteriidae</taxon>
        <taxon>Pinctada</taxon>
    </lineage>
</organism>
<dbReference type="CDD" id="cd07302">
    <property type="entry name" value="CHD"/>
    <property type="match status" value="1"/>
</dbReference>
<dbReference type="Proteomes" id="UP001186944">
    <property type="component" value="Unassembled WGS sequence"/>
</dbReference>